<dbReference type="Gene3D" id="3.40.630.30">
    <property type="match status" value="1"/>
</dbReference>
<sequence>MTLHLAHEVLRIWRQAGEPDLPAIDRLAGLIHPDYPERPEVFANRLALHPSGVRLAELDGAPVGYAIGHPWRGEPPLLDRVLPALPDAPEHYWLHDLALLPEVRGRKLGRAALLLLRGDALGLGLRRMRLAAVGNALPYWETAGFRPIDDALPQCYGAGATAMQWDG</sequence>
<evidence type="ECO:0000259" key="1">
    <source>
        <dbReference type="PROSITE" id="PS51186"/>
    </source>
</evidence>
<keyword evidence="3" id="KW-1185">Reference proteome</keyword>
<organism evidence="2 3">
    <name type="scientific">Endosaccharibacter trunci</name>
    <dbReference type="NCBI Taxonomy" id="2812733"/>
    <lineage>
        <taxon>Bacteria</taxon>
        <taxon>Pseudomonadati</taxon>
        <taxon>Pseudomonadota</taxon>
        <taxon>Alphaproteobacteria</taxon>
        <taxon>Acetobacterales</taxon>
        <taxon>Acetobacteraceae</taxon>
        <taxon>Endosaccharibacter</taxon>
    </lineage>
</organism>
<dbReference type="Pfam" id="PF00583">
    <property type="entry name" value="Acetyltransf_1"/>
    <property type="match status" value="1"/>
</dbReference>
<reference evidence="2 3" key="1">
    <citation type="submission" date="2022-06" db="EMBL/GenBank/DDBJ databases">
        <title>Endosaccharibacter gen. nov., sp. nov., endophytic bacteria isolated from sugarcane.</title>
        <authorList>
            <person name="Pitiwittayakul N."/>
            <person name="Yukphan P."/>
            <person name="Charoenyingcharoen P."/>
            <person name="Tanasupawat S."/>
        </authorList>
    </citation>
    <scope>NUCLEOTIDE SEQUENCE [LARGE SCALE GENOMIC DNA]</scope>
    <source>
        <strain evidence="2 3">KSS8</strain>
    </source>
</reference>
<accession>A0ABT1WA14</accession>
<dbReference type="Proteomes" id="UP001524587">
    <property type="component" value="Unassembled WGS sequence"/>
</dbReference>
<dbReference type="PROSITE" id="PS51186">
    <property type="entry name" value="GNAT"/>
    <property type="match status" value="1"/>
</dbReference>
<gene>
    <name evidence="2" type="ORF">NFI95_14875</name>
</gene>
<dbReference type="InterPro" id="IPR000182">
    <property type="entry name" value="GNAT_dom"/>
</dbReference>
<evidence type="ECO:0000313" key="3">
    <source>
        <dbReference type="Proteomes" id="UP001524587"/>
    </source>
</evidence>
<evidence type="ECO:0000313" key="2">
    <source>
        <dbReference type="EMBL" id="MCQ8279726.1"/>
    </source>
</evidence>
<dbReference type="InterPro" id="IPR016181">
    <property type="entry name" value="Acyl_CoA_acyltransferase"/>
</dbReference>
<dbReference type="SUPFAM" id="SSF55729">
    <property type="entry name" value="Acyl-CoA N-acyltransferases (Nat)"/>
    <property type="match status" value="1"/>
</dbReference>
<dbReference type="EMBL" id="JAMSKV010000015">
    <property type="protein sequence ID" value="MCQ8279726.1"/>
    <property type="molecule type" value="Genomic_DNA"/>
</dbReference>
<comment type="caution">
    <text evidence="2">The sequence shown here is derived from an EMBL/GenBank/DDBJ whole genome shotgun (WGS) entry which is preliminary data.</text>
</comment>
<feature type="domain" description="N-acetyltransferase" evidence="1">
    <location>
        <begin position="11"/>
        <end position="167"/>
    </location>
</feature>
<protein>
    <submittedName>
        <fullName evidence="2">GNAT family N-acetyltransferase</fullName>
    </submittedName>
</protein>
<name>A0ABT1WA14_9PROT</name>
<dbReference type="RefSeq" id="WP_422865213.1">
    <property type="nucleotide sequence ID" value="NZ_JAMSKV010000015.1"/>
</dbReference>
<proteinExistence type="predicted"/>